<gene>
    <name evidence="2" type="ORF">B0T17DRAFT_503701</name>
</gene>
<feature type="chain" id="PRO_5041314408" evidence="1">
    <location>
        <begin position="17"/>
        <end position="389"/>
    </location>
</feature>
<dbReference type="PANTHER" id="PTHR36578">
    <property type="entry name" value="CHROMOSOME 15, WHOLE GENOME SHOTGUN SEQUENCE"/>
    <property type="match status" value="1"/>
</dbReference>
<accession>A0AA39XNF2</accession>
<protein>
    <submittedName>
        <fullName evidence="2">Uncharacterized protein</fullName>
    </submittedName>
</protein>
<evidence type="ECO:0000313" key="3">
    <source>
        <dbReference type="Proteomes" id="UP001174934"/>
    </source>
</evidence>
<feature type="signal peptide" evidence="1">
    <location>
        <begin position="1"/>
        <end position="16"/>
    </location>
</feature>
<proteinExistence type="predicted"/>
<comment type="caution">
    <text evidence="2">The sequence shown here is derived from an EMBL/GenBank/DDBJ whole genome shotgun (WGS) entry which is preliminary data.</text>
</comment>
<evidence type="ECO:0000313" key="2">
    <source>
        <dbReference type="EMBL" id="KAK0636225.1"/>
    </source>
</evidence>
<dbReference type="Proteomes" id="UP001174934">
    <property type="component" value="Unassembled WGS sequence"/>
</dbReference>
<dbReference type="AlphaFoldDB" id="A0AA39XNF2"/>
<organism evidence="2 3">
    <name type="scientific">Bombardia bombarda</name>
    <dbReference type="NCBI Taxonomy" id="252184"/>
    <lineage>
        <taxon>Eukaryota</taxon>
        <taxon>Fungi</taxon>
        <taxon>Dikarya</taxon>
        <taxon>Ascomycota</taxon>
        <taxon>Pezizomycotina</taxon>
        <taxon>Sordariomycetes</taxon>
        <taxon>Sordariomycetidae</taxon>
        <taxon>Sordariales</taxon>
        <taxon>Lasiosphaeriaceae</taxon>
        <taxon>Bombardia</taxon>
    </lineage>
</organism>
<dbReference type="EMBL" id="JAULSR010000001">
    <property type="protein sequence ID" value="KAK0636225.1"/>
    <property type="molecule type" value="Genomic_DNA"/>
</dbReference>
<dbReference type="PANTHER" id="PTHR36578:SF1">
    <property type="entry name" value="APPLE DOMAIN-CONTAINING PROTEIN"/>
    <property type="match status" value="1"/>
</dbReference>
<keyword evidence="3" id="KW-1185">Reference proteome</keyword>
<evidence type="ECO:0000256" key="1">
    <source>
        <dbReference type="SAM" id="SignalP"/>
    </source>
</evidence>
<reference evidence="2" key="1">
    <citation type="submission" date="2023-06" db="EMBL/GenBank/DDBJ databases">
        <title>Genome-scale phylogeny and comparative genomics of the fungal order Sordariales.</title>
        <authorList>
            <consortium name="Lawrence Berkeley National Laboratory"/>
            <person name="Hensen N."/>
            <person name="Bonometti L."/>
            <person name="Westerberg I."/>
            <person name="Brannstrom I.O."/>
            <person name="Guillou S."/>
            <person name="Cros-Aarteil S."/>
            <person name="Calhoun S."/>
            <person name="Haridas S."/>
            <person name="Kuo A."/>
            <person name="Mondo S."/>
            <person name="Pangilinan J."/>
            <person name="Riley R."/>
            <person name="LaButti K."/>
            <person name="Andreopoulos B."/>
            <person name="Lipzen A."/>
            <person name="Chen C."/>
            <person name="Yanf M."/>
            <person name="Daum C."/>
            <person name="Ng V."/>
            <person name="Clum A."/>
            <person name="Steindorff A."/>
            <person name="Ohm R."/>
            <person name="Martin F."/>
            <person name="Silar P."/>
            <person name="Natvig D."/>
            <person name="Lalanne C."/>
            <person name="Gautier V."/>
            <person name="Ament-velasquez S.L."/>
            <person name="Kruys A."/>
            <person name="Hutchinson M.I."/>
            <person name="Powell A.J."/>
            <person name="Barry K."/>
            <person name="Miller A.N."/>
            <person name="Grigoriev I.V."/>
            <person name="Debuchy R."/>
            <person name="Gladieux P."/>
            <person name="Thoren M.H."/>
            <person name="Johannesson H."/>
        </authorList>
    </citation>
    <scope>NUCLEOTIDE SEQUENCE</scope>
    <source>
        <strain evidence="2">SMH3391-2</strain>
    </source>
</reference>
<sequence>MKAAVLSSLLFGLAAASPLAVNKRQDLPIEDYGAAVAAGADSSDGPPVGDAVPESAATYDPTSVAADIVAQVSDAAPADATSAELISADIKKRVAVCTTRTFNGPQVTAPADTPEAFQANTAFSDAAVAGASAASVPAGYAVVPGYENLKAAAQDPSYLTYVSSKLTSYSPAQCGALCDALSGCSSFTIFYERVPLVVSSTTQVPDKDSCPGLTTSPSATLIKCAFYGMPLIASTATNVGQFQGKFKVVYAGVTAFTKSSAPSVDGYEGPVSFGNASINAPAPVIDHGYLRVQTFGTNVPYDPSLCAASCAAQTTYNANHGTFNGQACIFFNAYILYKNGENGVFTCAYYGTPYGVAYAKNKGQFDAAGNKFTIGSSFGYYLDGHYVAK</sequence>
<name>A0AA39XNF2_9PEZI</name>
<keyword evidence="1" id="KW-0732">Signal</keyword>